<dbReference type="PANTHER" id="PTHR21242:SF0">
    <property type="entry name" value="TRANSCRIPTION INITIATION FACTOR TFIID SUBUNIT 10"/>
    <property type="match status" value="1"/>
</dbReference>
<protein>
    <recommendedName>
        <fullName evidence="9">Transcription initiation factor TFIID subunit 10</fullName>
    </recommendedName>
</protein>
<dbReference type="PRINTS" id="PR01443">
    <property type="entry name" value="TFIID30KDSUB"/>
</dbReference>
<organism evidence="7 8">
    <name type="scientific">Basidiobolus ranarum</name>
    <dbReference type="NCBI Taxonomy" id="34480"/>
    <lineage>
        <taxon>Eukaryota</taxon>
        <taxon>Fungi</taxon>
        <taxon>Fungi incertae sedis</taxon>
        <taxon>Zoopagomycota</taxon>
        <taxon>Entomophthoromycotina</taxon>
        <taxon>Basidiobolomycetes</taxon>
        <taxon>Basidiobolales</taxon>
        <taxon>Basidiobolaceae</taxon>
        <taxon>Basidiobolus</taxon>
    </lineage>
</organism>
<evidence type="ECO:0000313" key="8">
    <source>
        <dbReference type="Proteomes" id="UP001479436"/>
    </source>
</evidence>
<evidence type="ECO:0000256" key="2">
    <source>
        <dbReference type="ARBA" id="ARBA00023015"/>
    </source>
</evidence>
<evidence type="ECO:0000256" key="5">
    <source>
        <dbReference type="ARBA" id="ARBA00025730"/>
    </source>
</evidence>
<evidence type="ECO:0000313" key="7">
    <source>
        <dbReference type="EMBL" id="KAK9722284.1"/>
    </source>
</evidence>
<dbReference type="InterPro" id="IPR003923">
    <property type="entry name" value="TAF10"/>
</dbReference>
<comment type="subcellular location">
    <subcellularLocation>
        <location evidence="1">Nucleus</location>
    </subcellularLocation>
</comment>
<sequence length="223" mass="24964">MESNASVYNQHGTDENTNSSEILKQEGASSTSPDSEVSPGEDRDTVSMDVDSVNDQATSFSTQEKEKEKESIKTESMNTDDTEDEEQDETNKIEGKSDDNVKSDAPLTRKDEEMLRKNKTLAEFLLLMDHYTPIIPDAVTDYYLGRTGFDCDDIRVKRLLALAAQKFIADIATDAFQYCKIRQQGNTAKKIGAKDKKTVLTMDDLSAALSEYGINIKKPEYFI</sequence>
<evidence type="ECO:0008006" key="9">
    <source>
        <dbReference type="Google" id="ProtNLM"/>
    </source>
</evidence>
<feature type="compositionally biased region" description="Basic and acidic residues" evidence="6">
    <location>
        <begin position="63"/>
        <end position="73"/>
    </location>
</feature>
<gene>
    <name evidence="7" type="ORF">K7432_002769</name>
</gene>
<dbReference type="EMBL" id="JASJQH010006953">
    <property type="protein sequence ID" value="KAK9722284.1"/>
    <property type="molecule type" value="Genomic_DNA"/>
</dbReference>
<evidence type="ECO:0000256" key="3">
    <source>
        <dbReference type="ARBA" id="ARBA00023163"/>
    </source>
</evidence>
<keyword evidence="2" id="KW-0805">Transcription regulation</keyword>
<dbReference type="Pfam" id="PF03540">
    <property type="entry name" value="TAF10"/>
    <property type="match status" value="1"/>
</dbReference>
<comment type="caution">
    <text evidence="7">The sequence shown here is derived from an EMBL/GenBank/DDBJ whole genome shotgun (WGS) entry which is preliminary data.</text>
</comment>
<feature type="compositionally biased region" description="Basic and acidic residues" evidence="6">
    <location>
        <begin position="89"/>
        <end position="110"/>
    </location>
</feature>
<dbReference type="PANTHER" id="PTHR21242">
    <property type="entry name" value="TRANSCRIPTION INITIATION FACTOR TFIID SUBUNIT 10"/>
    <property type="match status" value="1"/>
</dbReference>
<keyword evidence="3" id="KW-0804">Transcription</keyword>
<keyword evidence="4" id="KW-0539">Nucleus</keyword>
<proteinExistence type="inferred from homology"/>
<evidence type="ECO:0000256" key="6">
    <source>
        <dbReference type="SAM" id="MobiDB-lite"/>
    </source>
</evidence>
<name>A0ABR2W778_9FUNG</name>
<keyword evidence="8" id="KW-1185">Reference proteome</keyword>
<reference evidence="7 8" key="1">
    <citation type="submission" date="2023-04" db="EMBL/GenBank/DDBJ databases">
        <title>Genome of Basidiobolus ranarum AG-B5.</title>
        <authorList>
            <person name="Stajich J.E."/>
            <person name="Carter-House D."/>
            <person name="Gryganskyi A."/>
        </authorList>
    </citation>
    <scope>NUCLEOTIDE SEQUENCE [LARGE SCALE GENOMIC DNA]</scope>
    <source>
        <strain evidence="7 8">AG-B5</strain>
    </source>
</reference>
<dbReference type="CDD" id="cd07982">
    <property type="entry name" value="HFD_TAF10"/>
    <property type="match status" value="1"/>
</dbReference>
<feature type="compositionally biased region" description="Polar residues" evidence="6">
    <location>
        <begin position="1"/>
        <end position="35"/>
    </location>
</feature>
<dbReference type="Proteomes" id="UP001479436">
    <property type="component" value="Unassembled WGS sequence"/>
</dbReference>
<accession>A0ABR2W778</accession>
<evidence type="ECO:0000256" key="4">
    <source>
        <dbReference type="ARBA" id="ARBA00023242"/>
    </source>
</evidence>
<feature type="region of interest" description="Disordered" evidence="6">
    <location>
        <begin position="1"/>
        <end position="110"/>
    </location>
</feature>
<evidence type="ECO:0000256" key="1">
    <source>
        <dbReference type="ARBA" id="ARBA00004123"/>
    </source>
</evidence>
<feature type="compositionally biased region" description="Acidic residues" evidence="6">
    <location>
        <begin position="78"/>
        <end position="88"/>
    </location>
</feature>
<comment type="similarity">
    <text evidence="5">Belongs to the TAF10 family.</text>
</comment>